<evidence type="ECO:0000259" key="18">
    <source>
        <dbReference type="PROSITE" id="PS50109"/>
    </source>
</evidence>
<evidence type="ECO:0000256" key="12">
    <source>
        <dbReference type="ARBA" id="ARBA00023012"/>
    </source>
</evidence>
<keyword evidence="16" id="KW-0175">Coiled coil</keyword>
<comment type="subcellular location">
    <subcellularLocation>
        <location evidence="2">Cell inner membrane</location>
        <topology evidence="2">Multi-pass membrane protein</topology>
    </subcellularLocation>
</comment>
<dbReference type="PANTHER" id="PTHR43047:SF72">
    <property type="entry name" value="OSMOSENSING HISTIDINE PROTEIN KINASE SLN1"/>
    <property type="match status" value="1"/>
</dbReference>
<reference evidence="22 23" key="1">
    <citation type="submission" date="2016-10" db="EMBL/GenBank/DDBJ databases">
        <authorList>
            <person name="de Groot N.N."/>
        </authorList>
    </citation>
    <scope>NUCLEOTIDE SEQUENCE [LARGE SCALE GENOMIC DNA]</scope>
    <source>
        <strain evidence="22 23">DSM 16957</strain>
    </source>
</reference>
<dbReference type="Gene3D" id="1.20.120.160">
    <property type="entry name" value="HPT domain"/>
    <property type="match status" value="1"/>
</dbReference>
<dbReference type="InterPro" id="IPR005467">
    <property type="entry name" value="His_kinase_dom"/>
</dbReference>
<accession>A0A1G6TZP3</accession>
<dbReference type="PROSITE" id="PS50894">
    <property type="entry name" value="HPT"/>
    <property type="match status" value="1"/>
</dbReference>
<name>A0A1G6TZP3_9GAMM</name>
<dbReference type="Pfam" id="PF02518">
    <property type="entry name" value="HATPase_c"/>
    <property type="match status" value="1"/>
</dbReference>
<keyword evidence="9 22" id="KW-0418">Kinase</keyword>
<dbReference type="PRINTS" id="PR00344">
    <property type="entry name" value="BCTRLSENSOR"/>
</dbReference>
<proteinExistence type="predicted"/>
<keyword evidence="13 17" id="KW-0472">Membrane</keyword>
<feature type="modified residue" description="Phosphohistidine" evidence="14">
    <location>
        <position position="979"/>
    </location>
</feature>
<evidence type="ECO:0000256" key="14">
    <source>
        <dbReference type="PROSITE-ProRule" id="PRU00110"/>
    </source>
</evidence>
<keyword evidence="7" id="KW-0808">Transferase</keyword>
<dbReference type="InterPro" id="IPR036097">
    <property type="entry name" value="HisK_dim/P_sf"/>
</dbReference>
<evidence type="ECO:0000259" key="19">
    <source>
        <dbReference type="PROSITE" id="PS50110"/>
    </source>
</evidence>
<dbReference type="InterPro" id="IPR008207">
    <property type="entry name" value="Sig_transdc_His_kin_Hpt_dom"/>
</dbReference>
<keyword evidence="11 17" id="KW-1133">Transmembrane helix</keyword>
<dbReference type="PANTHER" id="PTHR43047">
    <property type="entry name" value="TWO-COMPONENT HISTIDINE PROTEIN KINASE"/>
    <property type="match status" value="1"/>
</dbReference>
<keyword evidence="6 15" id="KW-0597">Phosphoprotein</keyword>
<feature type="modified residue" description="4-aspartylphosphate" evidence="15">
    <location>
        <position position="850"/>
    </location>
</feature>
<dbReference type="Proteomes" id="UP000199603">
    <property type="component" value="Unassembled WGS sequence"/>
</dbReference>
<evidence type="ECO:0000313" key="23">
    <source>
        <dbReference type="Proteomes" id="UP000199603"/>
    </source>
</evidence>
<evidence type="ECO:0000256" key="13">
    <source>
        <dbReference type="ARBA" id="ARBA00023136"/>
    </source>
</evidence>
<dbReference type="FunFam" id="3.30.565.10:FF:000010">
    <property type="entry name" value="Sensor histidine kinase RcsC"/>
    <property type="match status" value="1"/>
</dbReference>
<evidence type="ECO:0000259" key="21">
    <source>
        <dbReference type="PROSITE" id="PS50894"/>
    </source>
</evidence>
<evidence type="ECO:0000256" key="6">
    <source>
        <dbReference type="ARBA" id="ARBA00022553"/>
    </source>
</evidence>
<dbReference type="CDD" id="cd12914">
    <property type="entry name" value="PDC1_DGC_like"/>
    <property type="match status" value="1"/>
</dbReference>
<dbReference type="Pfam" id="PF00512">
    <property type="entry name" value="HisKA"/>
    <property type="match status" value="1"/>
</dbReference>
<dbReference type="EC" id="2.7.13.3" evidence="3"/>
<dbReference type="SUPFAM" id="SSF47384">
    <property type="entry name" value="Homodimeric domain of signal transducing histidine kinase"/>
    <property type="match status" value="1"/>
</dbReference>
<evidence type="ECO:0000313" key="22">
    <source>
        <dbReference type="EMBL" id="SDD34548.1"/>
    </source>
</evidence>
<keyword evidence="10" id="KW-0067">ATP-binding</keyword>
<dbReference type="InterPro" id="IPR036641">
    <property type="entry name" value="HPT_dom_sf"/>
</dbReference>
<keyword evidence="4" id="KW-1003">Cell membrane</keyword>
<dbReference type="EMBL" id="FNAG01000002">
    <property type="protein sequence ID" value="SDD34548.1"/>
    <property type="molecule type" value="Genomic_DNA"/>
</dbReference>
<keyword evidence="5" id="KW-0997">Cell inner membrane</keyword>
<dbReference type="PROSITE" id="PS50109">
    <property type="entry name" value="HIS_KIN"/>
    <property type="match status" value="1"/>
</dbReference>
<keyword evidence="8 17" id="KW-0812">Transmembrane</keyword>
<dbReference type="Pfam" id="PF01627">
    <property type="entry name" value="Hpt"/>
    <property type="match status" value="1"/>
</dbReference>
<evidence type="ECO:0000256" key="5">
    <source>
        <dbReference type="ARBA" id="ARBA00022519"/>
    </source>
</evidence>
<evidence type="ECO:0000256" key="11">
    <source>
        <dbReference type="ARBA" id="ARBA00022989"/>
    </source>
</evidence>
<dbReference type="InterPro" id="IPR003594">
    <property type="entry name" value="HATPase_dom"/>
</dbReference>
<dbReference type="AlphaFoldDB" id="A0A1G6TZP3"/>
<feature type="transmembrane region" description="Helical" evidence="17">
    <location>
        <begin position="172"/>
        <end position="197"/>
    </location>
</feature>
<protein>
    <recommendedName>
        <fullName evidence="3">histidine kinase</fullName>
        <ecNumber evidence="3">2.7.13.3</ecNumber>
    </recommendedName>
</protein>
<dbReference type="GO" id="GO:0000155">
    <property type="term" value="F:phosphorelay sensor kinase activity"/>
    <property type="evidence" value="ECO:0007669"/>
    <property type="project" value="InterPro"/>
</dbReference>
<dbReference type="InterPro" id="IPR003660">
    <property type="entry name" value="HAMP_dom"/>
</dbReference>
<feature type="domain" description="Response regulatory" evidence="19">
    <location>
        <begin position="801"/>
        <end position="915"/>
    </location>
</feature>
<feature type="coiled-coil region" evidence="16">
    <location>
        <begin position="505"/>
        <end position="543"/>
    </location>
</feature>
<keyword evidence="12" id="KW-0902">Two-component regulatory system</keyword>
<feature type="transmembrane region" description="Helical" evidence="17">
    <location>
        <begin position="130"/>
        <end position="151"/>
    </location>
</feature>
<dbReference type="CDD" id="cd00082">
    <property type="entry name" value="HisKA"/>
    <property type="match status" value="1"/>
</dbReference>
<dbReference type="InterPro" id="IPR003661">
    <property type="entry name" value="HisK_dim/P_dom"/>
</dbReference>
<dbReference type="Pfam" id="PF00072">
    <property type="entry name" value="Response_reg"/>
    <property type="match status" value="1"/>
</dbReference>
<dbReference type="InterPro" id="IPR001789">
    <property type="entry name" value="Sig_transdc_resp-reg_receiver"/>
</dbReference>
<gene>
    <name evidence="22" type="ORF">SAMN04488509_10290</name>
</gene>
<evidence type="ECO:0000256" key="9">
    <source>
        <dbReference type="ARBA" id="ARBA00022777"/>
    </source>
</evidence>
<sequence length="1040" mass="111676">MPVPVNMRAHADAATRTSWRRWRFWAVVTVGGALCNLMAAPLPGAVPVLLGGIAPAVLAKHLHWTWVLTSALAVSAPLVSGEWAWFALLQGLVFVVAAASPTVLRQLPWVLAAVLLAPALYLSFPAPFSATAWLLGALNLLVGVAVAHSAARQLWGFAPSRSDQAQRSLGDQIAAGAAATLWPLLVLALLALAFVGWQIELWRRSAALELRAEQAAEVVSDHLQAHKRAVAQVAADVSLPVRPPVLDGLRQTHPGFLTLLVTDAQGEIIDFRAPSPFGALRSVEDRAYFREPRRTGASYISPVFRGRGFGSDILVAVSAPYRDARQDFAGVVEGSLSLGVLRERLRRIAEQHGLQLVLTDASGTVVLSTLDALVPLEPAEGALVEAGPRWLSSPLNAAKQHTLQATTLPDLGWRVVLLEPLAPLVLLQNWSFVLVGSLALLGLLLLEKGARRFAQPFVRPLREMVGRIRELDLGVPRTLQPLRFRASSAEFSALAEDFNAMVRRLRDLSEDLRSALDAQAQLNRELEARVEERTADLAKALADAEHLAEAKTRFLSQMSHELRTPLTAILGFAEQARLAPGDAQRSAQALEVVVRNGRHLLGIVNDVLDAARIDSGQLAVVLEPCSPLALVDDVHALLGPDAELRHLRLELDCDWPLPASISTDPLRLRQALINLVGNALKFTEHGEVRIRLSVVSTQLQIEVCDTGIGISAEQLERLFKPFEQADVSVTRRFGGSGLGLFISKRWIEALGGTLEVESVLGAGSCFRIRVPFDSGVAWIASREAAVDADLEALTIPRLAGRVLVVDDVEDLRELITQTVAATGADCETASNGAEAVERALAQHFDLILLDKHMPMLDGYSAMRQLRESGYTRAIAALTADVIEHESPDGLAIGFDAMLAKPIDRSRLYSVLARFLPAGDGDTAEAAAAGAADLTPEALALSAAFAEIRARYGGRLLEECEALAQEASEFDLDAVRLRLHTLKGSAGTFGFPEVSAAAAEAEAALKEQVSITPGRLDGLLAPVVQALRAAGRDRPDASPAA</sequence>
<dbReference type="OrthoDB" id="9797243at2"/>
<dbReference type="Gene3D" id="3.30.565.10">
    <property type="entry name" value="Histidine kinase-like ATPase, C-terminal domain"/>
    <property type="match status" value="1"/>
</dbReference>
<dbReference type="SUPFAM" id="SSF47226">
    <property type="entry name" value="Histidine-containing phosphotransfer domain, HPT domain"/>
    <property type="match status" value="1"/>
</dbReference>
<dbReference type="Gene3D" id="3.40.50.2300">
    <property type="match status" value="1"/>
</dbReference>
<dbReference type="SMART" id="SM00388">
    <property type="entry name" value="HisKA"/>
    <property type="match status" value="1"/>
</dbReference>
<dbReference type="CDD" id="cd16922">
    <property type="entry name" value="HATPase_EvgS-ArcB-TorS-like"/>
    <property type="match status" value="1"/>
</dbReference>
<dbReference type="SMART" id="SM00448">
    <property type="entry name" value="REC"/>
    <property type="match status" value="1"/>
</dbReference>
<dbReference type="Gene3D" id="1.10.287.130">
    <property type="match status" value="1"/>
</dbReference>
<feature type="transmembrane region" description="Helical" evidence="17">
    <location>
        <begin position="24"/>
        <end position="42"/>
    </location>
</feature>
<dbReference type="CDD" id="cd17546">
    <property type="entry name" value="REC_hyHK_CKI1_RcsC-like"/>
    <property type="match status" value="1"/>
</dbReference>
<dbReference type="InterPro" id="IPR011006">
    <property type="entry name" value="CheY-like_superfamily"/>
</dbReference>
<organism evidence="22 23">
    <name type="scientific">Aquimonas voraii</name>
    <dbReference type="NCBI Taxonomy" id="265719"/>
    <lineage>
        <taxon>Bacteria</taxon>
        <taxon>Pseudomonadati</taxon>
        <taxon>Pseudomonadota</taxon>
        <taxon>Gammaproteobacteria</taxon>
        <taxon>Lysobacterales</taxon>
        <taxon>Lysobacteraceae</taxon>
        <taxon>Aquimonas</taxon>
    </lineage>
</organism>
<feature type="transmembrane region" description="Helical" evidence="17">
    <location>
        <begin position="83"/>
        <end position="100"/>
    </location>
</feature>
<evidence type="ECO:0000256" key="4">
    <source>
        <dbReference type="ARBA" id="ARBA00022475"/>
    </source>
</evidence>
<evidence type="ECO:0000256" key="2">
    <source>
        <dbReference type="ARBA" id="ARBA00004429"/>
    </source>
</evidence>
<dbReference type="Gene3D" id="3.30.450.20">
    <property type="entry name" value="PAS domain"/>
    <property type="match status" value="1"/>
</dbReference>
<dbReference type="PROSITE" id="PS50885">
    <property type="entry name" value="HAMP"/>
    <property type="match status" value="1"/>
</dbReference>
<keyword evidence="10" id="KW-0547">Nucleotide-binding</keyword>
<dbReference type="PROSITE" id="PS50110">
    <property type="entry name" value="RESPONSE_REGULATORY"/>
    <property type="match status" value="1"/>
</dbReference>
<feature type="domain" description="HPt" evidence="21">
    <location>
        <begin position="940"/>
        <end position="1040"/>
    </location>
</feature>
<dbReference type="STRING" id="265719.SAMN04488509_10290"/>
<dbReference type="GO" id="GO:0005886">
    <property type="term" value="C:plasma membrane"/>
    <property type="evidence" value="ECO:0007669"/>
    <property type="project" value="UniProtKB-SubCell"/>
</dbReference>
<keyword evidence="23" id="KW-1185">Reference proteome</keyword>
<dbReference type="SUPFAM" id="SSF52172">
    <property type="entry name" value="CheY-like"/>
    <property type="match status" value="1"/>
</dbReference>
<feature type="domain" description="HAMP" evidence="20">
    <location>
        <begin position="455"/>
        <end position="510"/>
    </location>
</feature>
<evidence type="ECO:0000256" key="7">
    <source>
        <dbReference type="ARBA" id="ARBA00022679"/>
    </source>
</evidence>
<evidence type="ECO:0000256" key="15">
    <source>
        <dbReference type="PROSITE-ProRule" id="PRU00169"/>
    </source>
</evidence>
<dbReference type="InterPro" id="IPR036890">
    <property type="entry name" value="HATPase_C_sf"/>
</dbReference>
<feature type="domain" description="Histidine kinase" evidence="18">
    <location>
        <begin position="557"/>
        <end position="774"/>
    </location>
</feature>
<evidence type="ECO:0000256" key="1">
    <source>
        <dbReference type="ARBA" id="ARBA00000085"/>
    </source>
</evidence>
<evidence type="ECO:0000256" key="16">
    <source>
        <dbReference type="SAM" id="Coils"/>
    </source>
</evidence>
<evidence type="ECO:0000256" key="10">
    <source>
        <dbReference type="ARBA" id="ARBA00022840"/>
    </source>
</evidence>
<evidence type="ECO:0000256" key="3">
    <source>
        <dbReference type="ARBA" id="ARBA00012438"/>
    </source>
</evidence>
<evidence type="ECO:0000256" key="8">
    <source>
        <dbReference type="ARBA" id="ARBA00022692"/>
    </source>
</evidence>
<evidence type="ECO:0000256" key="17">
    <source>
        <dbReference type="SAM" id="Phobius"/>
    </source>
</evidence>
<evidence type="ECO:0000259" key="20">
    <source>
        <dbReference type="PROSITE" id="PS50885"/>
    </source>
</evidence>
<dbReference type="GO" id="GO:0009927">
    <property type="term" value="F:histidine phosphotransfer kinase activity"/>
    <property type="evidence" value="ECO:0007669"/>
    <property type="project" value="TreeGrafter"/>
</dbReference>
<dbReference type="SMART" id="SM00387">
    <property type="entry name" value="HATPase_c"/>
    <property type="match status" value="1"/>
</dbReference>
<dbReference type="SUPFAM" id="SSF55874">
    <property type="entry name" value="ATPase domain of HSP90 chaperone/DNA topoisomerase II/histidine kinase"/>
    <property type="match status" value="1"/>
</dbReference>
<comment type="catalytic activity">
    <reaction evidence="1">
        <text>ATP + protein L-histidine = ADP + protein N-phospho-L-histidine.</text>
        <dbReference type="EC" id="2.7.13.3"/>
    </reaction>
</comment>
<dbReference type="InterPro" id="IPR004358">
    <property type="entry name" value="Sig_transdc_His_kin-like_C"/>
</dbReference>
<feature type="transmembrane region" description="Helical" evidence="17">
    <location>
        <begin position="107"/>
        <end position="124"/>
    </location>
</feature>